<dbReference type="EMBL" id="QUTF01026983">
    <property type="protein sequence ID" value="RHY80968.1"/>
    <property type="molecule type" value="Genomic_DNA"/>
</dbReference>
<dbReference type="FunFam" id="3.40.50.300:FF:000144">
    <property type="entry name" value="ATP-binding cassette sub-family E member 1"/>
    <property type="match status" value="1"/>
</dbReference>
<dbReference type="Pfam" id="PF04068">
    <property type="entry name" value="Fer4_RLI"/>
    <property type="match status" value="1"/>
</dbReference>
<reference evidence="12 17" key="1">
    <citation type="journal article" date="2018" name="J. Invertebr. Pathol.">
        <title>New genotyping method for the causative agent of crayfish plague (Aphanomyces astaci) based on whole genome data.</title>
        <authorList>
            <person name="Minardi D."/>
            <person name="Studholme D.J."/>
            <person name="van der Giezen M."/>
            <person name="Pretto T."/>
            <person name="Oidtmann B."/>
        </authorList>
    </citation>
    <scope>NUCLEOTIDE SEQUENCE [LARGE SCALE GENOMIC DNA]</scope>
    <source>
        <strain evidence="12 17">KB13</strain>
    </source>
</reference>
<dbReference type="Proteomes" id="UP000266196">
    <property type="component" value="Unassembled WGS sequence"/>
</dbReference>
<sequence>MLIIIRTVLWLVVGQFLFLAVDMSDKLTRIAIVSADKCKPKKCRQECKKSCPVVRMGKVCIEVTGKSKVAYISEGLCIGCGICVKKCPFEAINIINLPKDLENNTTHRYGANTFKLHRLPMPRPGQVLGLVGTNGIGKSTALRILAGKLKPNLGRYESPPEWQEILTHFRGSELQNYFTKILEDNLKAIIKPQFVDRIPKAVKGQEGKLEHYMNELDLLHIQDRDLEVLSGGELQRFAICSVAVQQADIYMFDEPSSYLDVRQRLKAALVIRSMVEGQHSSYCICVEHDLCVLDYLSDFICVLYGAPSAYGVVTMPFSVREGINIFLAGFVPTENLRYPLPPSFSVIPRQIHVGVKLLRFRQEELTFKLAQTADEMQLKDDTSANTYTYPSMTRTMVSTKDNETTQFKLHVQGGAFVNSEILCMLGENGTGKTTFIRMLANQLKSDELEAAEAADDHYEIAKASLQYDANVVSYKPQKIAPKFQGSVRALLHKRIKDSYTHPQFMTDVTKPLHLDDIIDQAVPNLSGGELQRVAIVLCLGKAADIYLIDEPSAYLDSEQRIIASKVIKRFILHSKKTAFVVEHDFIMATYLADRVIVYKGRPGVECTAQSPQSLLSGMNMFLKQLEITFRRDPTNFRPRINKLNSVKDTEQKSTGNYFFMDD</sequence>
<dbReference type="EMBL" id="QUTD01003590">
    <property type="protein sequence ID" value="RHY72207.1"/>
    <property type="molecule type" value="Genomic_DNA"/>
</dbReference>
<keyword evidence="1" id="KW-0547">Nucleotide-binding</keyword>
<dbReference type="EMBL" id="QUTI01065603">
    <property type="protein sequence ID" value="RLN75584.1"/>
    <property type="molecule type" value="Genomic_DNA"/>
</dbReference>
<dbReference type="GO" id="GO:0016887">
    <property type="term" value="F:ATP hydrolysis activity"/>
    <property type="evidence" value="ECO:0007669"/>
    <property type="project" value="InterPro"/>
</dbReference>
<comment type="caution">
    <text evidence="9">The sequence shown here is derived from an EMBL/GenBank/DDBJ whole genome shotgun (WGS) entry which is preliminary data.</text>
</comment>
<dbReference type="GO" id="GO:0005737">
    <property type="term" value="C:cytoplasm"/>
    <property type="evidence" value="ECO:0007669"/>
    <property type="project" value="UniProtKB-ARBA"/>
</dbReference>
<evidence type="ECO:0000313" key="9">
    <source>
        <dbReference type="EMBL" id="RHY72207.1"/>
    </source>
</evidence>
<proteinExistence type="predicted"/>
<dbReference type="InterPro" id="IPR017871">
    <property type="entry name" value="ABC_transporter-like_CS"/>
</dbReference>
<dbReference type="EMBL" id="QUTC01006419">
    <property type="protein sequence ID" value="RHY52209.1"/>
    <property type="molecule type" value="Genomic_DNA"/>
</dbReference>
<evidence type="ECO:0000256" key="3">
    <source>
        <dbReference type="SAM" id="SignalP"/>
    </source>
</evidence>
<evidence type="ECO:0000313" key="14">
    <source>
        <dbReference type="Proteomes" id="UP000265716"/>
    </source>
</evidence>
<dbReference type="PANTHER" id="PTHR19248">
    <property type="entry name" value="ATP-BINDING TRANSPORT PROTEIN-RELATED"/>
    <property type="match status" value="1"/>
</dbReference>
<evidence type="ECO:0000259" key="4">
    <source>
        <dbReference type="PROSITE" id="PS50893"/>
    </source>
</evidence>
<evidence type="ECO:0000313" key="16">
    <source>
        <dbReference type="Proteomes" id="UP000266643"/>
    </source>
</evidence>
<dbReference type="Proteomes" id="UP000286510">
    <property type="component" value="Unassembled WGS sequence"/>
</dbReference>
<dbReference type="GO" id="GO:0005524">
    <property type="term" value="F:ATP binding"/>
    <property type="evidence" value="ECO:0007669"/>
    <property type="project" value="UniProtKB-KW"/>
</dbReference>
<evidence type="ECO:0000313" key="7">
    <source>
        <dbReference type="EMBL" id="RHY49362.1"/>
    </source>
</evidence>
<protein>
    <recommendedName>
        <fullName evidence="20">ABC transporter E family member 2</fullName>
    </recommendedName>
</protein>
<dbReference type="InterPro" id="IPR013283">
    <property type="entry name" value="RLI1"/>
</dbReference>
<dbReference type="FunFam" id="3.40.50.300:FF:000152">
    <property type="entry name" value="ATP-binding cassette, sub-family E, member 1"/>
    <property type="match status" value="1"/>
</dbReference>
<feature type="domain" description="ABC transporter" evidence="4">
    <location>
        <begin position="92"/>
        <end position="329"/>
    </location>
</feature>
<dbReference type="Proteomes" id="UP000275652">
    <property type="component" value="Unassembled WGS sequence"/>
</dbReference>
<dbReference type="Pfam" id="PF00037">
    <property type="entry name" value="Fer4"/>
    <property type="match status" value="1"/>
</dbReference>
<dbReference type="SUPFAM" id="SSF52540">
    <property type="entry name" value="P-loop containing nucleoside triphosphate hydrolases"/>
    <property type="match status" value="2"/>
</dbReference>
<dbReference type="InterPro" id="IPR003593">
    <property type="entry name" value="AAA+_ATPase"/>
</dbReference>
<evidence type="ECO:0000313" key="17">
    <source>
        <dbReference type="Proteomes" id="UP000275652"/>
    </source>
</evidence>
<dbReference type="PROSITE" id="PS00211">
    <property type="entry name" value="ABC_TRANSPORTER_1"/>
    <property type="match status" value="2"/>
</dbReference>
<evidence type="ECO:0000313" key="13">
    <source>
        <dbReference type="Proteomes" id="UP000265427"/>
    </source>
</evidence>
<evidence type="ECO:0000313" key="10">
    <source>
        <dbReference type="EMBL" id="RHY80968.1"/>
    </source>
</evidence>
<evidence type="ECO:0000313" key="6">
    <source>
        <dbReference type="EMBL" id="RHY23699.1"/>
    </source>
</evidence>
<dbReference type="PROSITE" id="PS51379">
    <property type="entry name" value="4FE4S_FER_2"/>
    <property type="match status" value="1"/>
</dbReference>
<dbReference type="GO" id="GO:0060255">
    <property type="term" value="P:regulation of macromolecule metabolic process"/>
    <property type="evidence" value="ECO:0007669"/>
    <property type="project" value="UniProtKB-ARBA"/>
</dbReference>
<dbReference type="Proteomes" id="UP000265716">
    <property type="component" value="Unassembled WGS sequence"/>
</dbReference>
<dbReference type="AlphaFoldDB" id="A0A397E447"/>
<dbReference type="VEuPathDB" id="FungiDB:H257_09993"/>
<evidence type="ECO:0000313" key="8">
    <source>
        <dbReference type="EMBL" id="RHY52209.1"/>
    </source>
</evidence>
<dbReference type="InterPro" id="IPR007209">
    <property type="entry name" value="RNaseL-inhib-like_metal-bd_dom"/>
</dbReference>
<dbReference type="PROSITE" id="PS00198">
    <property type="entry name" value="4FE4S_FER_1"/>
    <property type="match status" value="1"/>
</dbReference>
<evidence type="ECO:0000313" key="11">
    <source>
        <dbReference type="EMBL" id="RHZ11297.1"/>
    </source>
</evidence>
<evidence type="ECO:0000313" key="19">
    <source>
        <dbReference type="Proteomes" id="UP000286510"/>
    </source>
</evidence>
<evidence type="ECO:0000313" key="18">
    <source>
        <dbReference type="Proteomes" id="UP000283543"/>
    </source>
</evidence>
<feature type="domain" description="4Fe-4S ferredoxin-type" evidence="5">
    <location>
        <begin position="68"/>
        <end position="97"/>
    </location>
</feature>
<feature type="domain" description="ABC transporter" evidence="4">
    <location>
        <begin position="393"/>
        <end position="625"/>
    </location>
</feature>
<dbReference type="EMBL" id="QUTE01011021">
    <property type="protein sequence ID" value="RHZ11297.1"/>
    <property type="molecule type" value="Genomic_DNA"/>
</dbReference>
<keyword evidence="3" id="KW-0732">Signal</keyword>
<dbReference type="InterPro" id="IPR017900">
    <property type="entry name" value="4Fe4S_Fe_S_CS"/>
</dbReference>
<name>A0A397E447_APHAT</name>
<dbReference type="Pfam" id="PF00005">
    <property type="entry name" value="ABC_tran"/>
    <property type="match status" value="2"/>
</dbReference>
<organism evidence="9 16">
    <name type="scientific">Aphanomyces astaci</name>
    <name type="common">Crayfish plague agent</name>
    <dbReference type="NCBI Taxonomy" id="112090"/>
    <lineage>
        <taxon>Eukaryota</taxon>
        <taxon>Sar</taxon>
        <taxon>Stramenopiles</taxon>
        <taxon>Oomycota</taxon>
        <taxon>Saprolegniomycetes</taxon>
        <taxon>Saprolegniales</taxon>
        <taxon>Verrucalvaceae</taxon>
        <taxon>Aphanomyces</taxon>
    </lineage>
</organism>
<dbReference type="GO" id="GO:0006412">
    <property type="term" value="P:translation"/>
    <property type="evidence" value="ECO:0007669"/>
    <property type="project" value="UniProtKB-ARBA"/>
</dbReference>
<evidence type="ECO:0000259" key="5">
    <source>
        <dbReference type="PROSITE" id="PS51379"/>
    </source>
</evidence>
<keyword evidence="2" id="KW-0067">ATP-binding</keyword>
<dbReference type="EMBL" id="QUTB01006577">
    <property type="protein sequence ID" value="RHY49362.1"/>
    <property type="molecule type" value="Genomic_DNA"/>
</dbReference>
<dbReference type="Proteomes" id="UP000266643">
    <property type="component" value="Unassembled WGS sequence"/>
</dbReference>
<evidence type="ECO:0000256" key="1">
    <source>
        <dbReference type="ARBA" id="ARBA00022741"/>
    </source>
</evidence>
<accession>A0A397E447</accession>
<dbReference type="InterPro" id="IPR017896">
    <property type="entry name" value="4Fe4S_Fe-S-bd"/>
</dbReference>
<evidence type="ECO:0008006" key="20">
    <source>
        <dbReference type="Google" id="ProtNLM"/>
    </source>
</evidence>
<dbReference type="Proteomes" id="UP000283543">
    <property type="component" value="Unassembled WGS sequence"/>
</dbReference>
<dbReference type="EMBL" id="QUSZ01002036">
    <property type="protein sequence ID" value="RHY23699.1"/>
    <property type="molecule type" value="Genomic_DNA"/>
</dbReference>
<dbReference type="PRINTS" id="PR01868">
    <property type="entry name" value="ABCEFAMILY"/>
</dbReference>
<evidence type="ECO:0000313" key="12">
    <source>
        <dbReference type="EMBL" id="RLN75584.1"/>
    </source>
</evidence>
<dbReference type="InterPro" id="IPR027417">
    <property type="entry name" value="P-loop_NTPase"/>
</dbReference>
<dbReference type="Gene3D" id="3.40.50.300">
    <property type="entry name" value="P-loop containing nucleotide triphosphate hydrolases"/>
    <property type="match status" value="2"/>
</dbReference>
<feature type="chain" id="PRO_5039987534" description="ABC transporter E family member 2" evidence="3">
    <location>
        <begin position="21"/>
        <end position="662"/>
    </location>
</feature>
<dbReference type="Proteomes" id="UP000265427">
    <property type="component" value="Unassembled WGS sequence"/>
</dbReference>
<reference evidence="13 14" key="2">
    <citation type="submission" date="2018-08" db="EMBL/GenBank/DDBJ databases">
        <title>Aphanomyces genome sequencing and annotation.</title>
        <authorList>
            <person name="Minardi D."/>
            <person name="Oidtmann B."/>
            <person name="Van Der Giezen M."/>
            <person name="Studholme D.J."/>
        </authorList>
    </citation>
    <scope>NUCLEOTIDE SEQUENCE [LARGE SCALE GENOMIC DNA]</scope>
    <source>
        <strain evidence="11 15">197901</strain>
        <strain evidence="9 16">D2</strain>
        <strain evidence="10 19">FDL457</strain>
        <strain evidence="6 13">Kv</strain>
        <strain evidence="8 14">SA</strain>
        <strain evidence="7 18">Si</strain>
    </source>
</reference>
<dbReference type="InterPro" id="IPR003439">
    <property type="entry name" value="ABC_transporter-like_ATP-bd"/>
</dbReference>
<evidence type="ECO:0000313" key="15">
    <source>
        <dbReference type="Proteomes" id="UP000266196"/>
    </source>
</evidence>
<dbReference type="SMART" id="SM00382">
    <property type="entry name" value="AAA"/>
    <property type="match status" value="2"/>
</dbReference>
<gene>
    <name evidence="10" type="ORF">DYB26_000154</name>
    <name evidence="12" type="ORF">DYB28_000168</name>
    <name evidence="9" type="ORF">DYB30_000944</name>
    <name evidence="11" type="ORF">DYB31_002219</name>
    <name evidence="7" type="ORF">DYB34_000977</name>
    <name evidence="6" type="ORF">DYB36_004236</name>
    <name evidence="8" type="ORF">DYB38_010319</name>
</gene>
<dbReference type="SUPFAM" id="SSF54862">
    <property type="entry name" value="4Fe-4S ferredoxins"/>
    <property type="match status" value="1"/>
</dbReference>
<evidence type="ECO:0000256" key="2">
    <source>
        <dbReference type="ARBA" id="ARBA00022840"/>
    </source>
</evidence>
<dbReference type="PROSITE" id="PS50893">
    <property type="entry name" value="ABC_TRANSPORTER_2"/>
    <property type="match status" value="2"/>
</dbReference>
<feature type="signal peptide" evidence="3">
    <location>
        <begin position="1"/>
        <end position="20"/>
    </location>
</feature>